<evidence type="ECO:0000256" key="4">
    <source>
        <dbReference type="ARBA" id="ARBA00022989"/>
    </source>
</evidence>
<keyword evidence="8" id="KW-1185">Reference proteome</keyword>
<evidence type="ECO:0000256" key="5">
    <source>
        <dbReference type="ARBA" id="ARBA00023136"/>
    </source>
</evidence>
<feature type="transmembrane region" description="Helical" evidence="6">
    <location>
        <begin position="99"/>
        <end position="122"/>
    </location>
</feature>
<accession>A0A433RU67</accession>
<evidence type="ECO:0000313" key="7">
    <source>
        <dbReference type="EMBL" id="RUS55701.1"/>
    </source>
</evidence>
<evidence type="ECO:0000256" key="1">
    <source>
        <dbReference type="ARBA" id="ARBA00004141"/>
    </source>
</evidence>
<dbReference type="GO" id="GO:0005886">
    <property type="term" value="C:plasma membrane"/>
    <property type="evidence" value="ECO:0007669"/>
    <property type="project" value="TreeGrafter"/>
</dbReference>
<dbReference type="InterPro" id="IPR006696">
    <property type="entry name" value="DUF423"/>
</dbReference>
<dbReference type="Proteomes" id="UP000288623">
    <property type="component" value="Unassembled WGS sequence"/>
</dbReference>
<comment type="caution">
    <text evidence="7">The sequence shown here is derived from an EMBL/GenBank/DDBJ whole genome shotgun (WGS) entry which is preliminary data.</text>
</comment>
<comment type="subcellular location">
    <subcellularLocation>
        <location evidence="1">Membrane</location>
        <topology evidence="1">Multi-pass membrane protein</topology>
    </subcellularLocation>
</comment>
<dbReference type="PANTHER" id="PTHR43461:SF1">
    <property type="entry name" value="TRANSMEMBRANE PROTEIN 256"/>
    <property type="match status" value="1"/>
</dbReference>
<sequence length="127" mass="13473">MKKNIIIGAVFGFLAVALGAFGAHALEDLLVKNGYEDIWETGVHYQMFHAVAIMVIGVLMSKNIIGNVKSLRVAGTAMLIGTILFSGSLYVMALTKITVLGAITPIGGVAFLVGWIAIVMSAKHIKE</sequence>
<dbReference type="Pfam" id="PF04241">
    <property type="entry name" value="DUF423"/>
    <property type="match status" value="1"/>
</dbReference>
<protein>
    <submittedName>
        <fullName evidence="7">Membrane protein</fullName>
    </submittedName>
</protein>
<dbReference type="PANTHER" id="PTHR43461">
    <property type="entry name" value="TRANSMEMBRANE PROTEIN 256"/>
    <property type="match status" value="1"/>
</dbReference>
<feature type="transmembrane region" description="Helical" evidence="6">
    <location>
        <begin position="73"/>
        <end position="93"/>
    </location>
</feature>
<dbReference type="OrthoDB" id="9802121at2"/>
<keyword evidence="4 6" id="KW-1133">Transmembrane helix</keyword>
<keyword evidence="3 6" id="KW-0812">Transmembrane</keyword>
<keyword evidence="5 6" id="KW-0472">Membrane</keyword>
<proteinExistence type="inferred from homology"/>
<dbReference type="RefSeq" id="WP_126990966.1">
    <property type="nucleotide sequence ID" value="NZ_JTFC01000031.1"/>
</dbReference>
<reference evidence="7 8" key="1">
    <citation type="submission" date="2014-11" db="EMBL/GenBank/DDBJ databases">
        <title>Genome sequence and analysis of novel Kurthia sp.</title>
        <authorList>
            <person name="Lawson J.N."/>
            <person name="Gonzalez J.E."/>
            <person name="Rinauldi L."/>
            <person name="Xuan Z."/>
            <person name="Firman A."/>
            <person name="Shaddox L."/>
            <person name="Trudeau A."/>
            <person name="Shah S."/>
            <person name="Reiman D."/>
        </authorList>
    </citation>
    <scope>NUCLEOTIDE SEQUENCE [LARGE SCALE GENOMIC DNA]</scope>
    <source>
        <strain evidence="7 8">3B1D</strain>
    </source>
</reference>
<evidence type="ECO:0000256" key="6">
    <source>
        <dbReference type="SAM" id="Phobius"/>
    </source>
</evidence>
<name>A0A433RU67_9BACL</name>
<evidence type="ECO:0000313" key="8">
    <source>
        <dbReference type="Proteomes" id="UP000288623"/>
    </source>
</evidence>
<feature type="transmembrane region" description="Helical" evidence="6">
    <location>
        <begin position="43"/>
        <end position="61"/>
    </location>
</feature>
<dbReference type="EMBL" id="JTFC01000031">
    <property type="protein sequence ID" value="RUS55701.1"/>
    <property type="molecule type" value="Genomic_DNA"/>
</dbReference>
<evidence type="ECO:0000256" key="3">
    <source>
        <dbReference type="ARBA" id="ARBA00022692"/>
    </source>
</evidence>
<organism evidence="7 8">
    <name type="scientific">Candidatus Kurthia intestinigallinarum</name>
    <dbReference type="NCBI Taxonomy" id="1562256"/>
    <lineage>
        <taxon>Bacteria</taxon>
        <taxon>Bacillati</taxon>
        <taxon>Bacillota</taxon>
        <taxon>Bacilli</taxon>
        <taxon>Bacillales</taxon>
        <taxon>Caryophanaceae</taxon>
        <taxon>Kurthia</taxon>
    </lineage>
</organism>
<evidence type="ECO:0000256" key="2">
    <source>
        <dbReference type="ARBA" id="ARBA00009694"/>
    </source>
</evidence>
<gene>
    <name evidence="7" type="ORF">QI30_12365</name>
</gene>
<comment type="similarity">
    <text evidence="2">Belongs to the UPF0382 family.</text>
</comment>
<dbReference type="AlphaFoldDB" id="A0A433RU67"/>